<keyword evidence="13" id="KW-1185">Reference proteome</keyword>
<keyword evidence="3 10" id="KW-0813">Transport</keyword>
<proteinExistence type="inferred from homology"/>
<evidence type="ECO:0000256" key="8">
    <source>
        <dbReference type="ARBA" id="ARBA00023065"/>
    </source>
</evidence>
<dbReference type="AlphaFoldDB" id="A0AAV1HYH4"/>
<comment type="similarity">
    <text evidence="2 10">Belongs to the CorA metal ion transporter (MIT) (TC 1.A.35.5) family.</text>
</comment>
<evidence type="ECO:0000256" key="4">
    <source>
        <dbReference type="ARBA" id="ARBA00022692"/>
    </source>
</evidence>
<dbReference type="CDD" id="cd12823">
    <property type="entry name" value="Mrs2_Mfm1p-like"/>
    <property type="match status" value="1"/>
</dbReference>
<comment type="subcellular location">
    <subcellularLocation>
        <location evidence="1 10">Membrane</location>
        <topology evidence="1 10">Multi-pass membrane protein</topology>
    </subcellularLocation>
</comment>
<feature type="compositionally biased region" description="Gly residues" evidence="11">
    <location>
        <begin position="1"/>
        <end position="10"/>
    </location>
</feature>
<feature type="region of interest" description="Disordered" evidence="11">
    <location>
        <begin position="326"/>
        <end position="436"/>
    </location>
</feature>
<evidence type="ECO:0000313" key="12">
    <source>
        <dbReference type="EMBL" id="CAK0763203.1"/>
    </source>
</evidence>
<evidence type="ECO:0000256" key="3">
    <source>
        <dbReference type="ARBA" id="ARBA00022448"/>
    </source>
</evidence>
<dbReference type="Gene3D" id="1.20.58.340">
    <property type="entry name" value="Magnesium transport protein CorA, transmembrane region"/>
    <property type="match status" value="1"/>
</dbReference>
<keyword evidence="6" id="KW-0809">Transit peptide</keyword>
<feature type="compositionally biased region" description="Acidic residues" evidence="11">
    <location>
        <begin position="413"/>
        <end position="436"/>
    </location>
</feature>
<comment type="caution">
    <text evidence="12">The sequence shown here is derived from an EMBL/GenBank/DDBJ whole genome shotgun (WGS) entry which is preliminary data.</text>
</comment>
<feature type="compositionally biased region" description="Basic and acidic residues" evidence="11">
    <location>
        <begin position="337"/>
        <end position="366"/>
    </location>
</feature>
<organism evidence="12 13">
    <name type="scientific">Coccomyxa viridis</name>
    <dbReference type="NCBI Taxonomy" id="1274662"/>
    <lineage>
        <taxon>Eukaryota</taxon>
        <taxon>Viridiplantae</taxon>
        <taxon>Chlorophyta</taxon>
        <taxon>core chlorophytes</taxon>
        <taxon>Trebouxiophyceae</taxon>
        <taxon>Trebouxiophyceae incertae sedis</taxon>
        <taxon>Coccomyxaceae</taxon>
        <taxon>Coccomyxa</taxon>
    </lineage>
</organism>
<feature type="transmembrane region" description="Helical" evidence="10">
    <location>
        <begin position="520"/>
        <end position="541"/>
    </location>
</feature>
<keyword evidence="4 10" id="KW-0812">Transmembrane</keyword>
<evidence type="ECO:0000256" key="1">
    <source>
        <dbReference type="ARBA" id="ARBA00004141"/>
    </source>
</evidence>
<evidence type="ECO:0000256" key="7">
    <source>
        <dbReference type="ARBA" id="ARBA00022989"/>
    </source>
</evidence>
<keyword evidence="9 10" id="KW-0472">Membrane</keyword>
<feature type="compositionally biased region" description="Polar residues" evidence="11">
    <location>
        <begin position="12"/>
        <end position="22"/>
    </location>
</feature>
<evidence type="ECO:0000256" key="10">
    <source>
        <dbReference type="RuleBase" id="RU366041"/>
    </source>
</evidence>
<dbReference type="Gene3D" id="2.40.128.330">
    <property type="match status" value="1"/>
</dbReference>
<feature type="transmembrane region" description="Helical" evidence="10">
    <location>
        <begin position="488"/>
        <end position="508"/>
    </location>
</feature>
<name>A0AAV1HYH4_9CHLO</name>
<dbReference type="PANTHER" id="PTHR13890:SF0">
    <property type="entry name" value="MAGNESIUM TRANSPORTER MRS2 HOMOLOG, MITOCHONDRIAL"/>
    <property type="match status" value="1"/>
</dbReference>
<evidence type="ECO:0000256" key="6">
    <source>
        <dbReference type="ARBA" id="ARBA00022946"/>
    </source>
</evidence>
<protein>
    <recommendedName>
        <fullName evidence="10">Magnesium transporter</fullName>
    </recommendedName>
</protein>
<feature type="region of interest" description="Disordered" evidence="11">
    <location>
        <begin position="1"/>
        <end position="24"/>
    </location>
</feature>
<sequence length="550" mass="61948">MGIGPCGAGRGTPTSRPVNSPRNRCLTPQKRTWLTCPLHGCALRHTPKESHWGRAPADINSQAAQRAALQSWQNVNESDKTPADLFQSALSALDLYHPAATSKSEIIDDPDDITVEQGQTAASVGRSIYEILRLNTLGKTRRMYVKRRDLLRANGLQPRDLRRIDPSQGVTKTSPNISIKEHVLVINLGGVRAIIHANKCLLFEPSSASSRKFLDLLCERLRQESAQRHPQHTQSEDDIPDSIEEAKPPPFELEVLEAALMVATGRLDAELTAVSKRVSRVLLNLPRDITPVNLEELRRVKQALVELESKADNLRDMLEELMDDEDEVRDMNLSSRPSREERRRVREREKIERGMERERDRERDFMRGSSVSPLTDSSYTQFEQQHDSNGSTAAESNSRSSKSRNADSRSDGENEYETEAEAALEEMDDAEMEERELEETEDLLEYYLQRAANTQSEAERLLAGARDLEESIGVSLSARRFEVNRLELTLSIGSFSAALGAMVAGIFGMNLRSTLEDSIIGFWGTTAGIVLCCFWVFYALYSYTRRRRIL</sequence>
<evidence type="ECO:0000256" key="11">
    <source>
        <dbReference type="SAM" id="MobiDB-lite"/>
    </source>
</evidence>
<feature type="region of interest" description="Disordered" evidence="11">
    <location>
        <begin position="224"/>
        <end position="244"/>
    </location>
</feature>
<gene>
    <name evidence="12" type="ORF">CVIRNUC_003034</name>
</gene>
<comment type="function">
    <text evidence="10">Magnesium transporter that may mediate the influx of magnesium.</text>
</comment>
<dbReference type="GO" id="GO:0015095">
    <property type="term" value="F:magnesium ion transmembrane transporter activity"/>
    <property type="evidence" value="ECO:0007669"/>
    <property type="project" value="UniProtKB-ARBA"/>
</dbReference>
<dbReference type="EMBL" id="CAUYUE010000004">
    <property type="protein sequence ID" value="CAK0763203.1"/>
    <property type="molecule type" value="Genomic_DNA"/>
</dbReference>
<keyword evidence="8 10" id="KW-0406">Ion transport</keyword>
<dbReference type="Proteomes" id="UP001314263">
    <property type="component" value="Unassembled WGS sequence"/>
</dbReference>
<dbReference type="GO" id="GO:0016020">
    <property type="term" value="C:membrane"/>
    <property type="evidence" value="ECO:0007669"/>
    <property type="project" value="UniProtKB-SubCell"/>
</dbReference>
<keyword evidence="7 10" id="KW-1133">Transmembrane helix</keyword>
<evidence type="ECO:0000256" key="2">
    <source>
        <dbReference type="ARBA" id="ARBA00007535"/>
    </source>
</evidence>
<dbReference type="InterPro" id="IPR039204">
    <property type="entry name" value="MRS2-like"/>
</dbReference>
<dbReference type="PANTHER" id="PTHR13890">
    <property type="entry name" value="RNA SPLICING PROTEIN MRS2, MITOCHONDRIAL"/>
    <property type="match status" value="1"/>
</dbReference>
<evidence type="ECO:0000256" key="5">
    <source>
        <dbReference type="ARBA" id="ARBA00022842"/>
    </source>
</evidence>
<evidence type="ECO:0000256" key="9">
    <source>
        <dbReference type="ARBA" id="ARBA00023136"/>
    </source>
</evidence>
<dbReference type="Pfam" id="PF22099">
    <property type="entry name" value="MRS2-like"/>
    <property type="match status" value="1"/>
</dbReference>
<accession>A0AAV1HYH4</accession>
<feature type="compositionally biased region" description="Polar residues" evidence="11">
    <location>
        <begin position="369"/>
        <end position="400"/>
    </location>
</feature>
<keyword evidence="5 10" id="KW-0460">Magnesium</keyword>
<evidence type="ECO:0000313" key="13">
    <source>
        <dbReference type="Proteomes" id="UP001314263"/>
    </source>
</evidence>
<reference evidence="12 13" key="1">
    <citation type="submission" date="2023-10" db="EMBL/GenBank/DDBJ databases">
        <authorList>
            <person name="Maclean D."/>
            <person name="Macfadyen A."/>
        </authorList>
    </citation>
    <scope>NUCLEOTIDE SEQUENCE [LARGE SCALE GENOMIC DNA]</scope>
</reference>